<organism evidence="1 2">
    <name type="scientific">Leclercia adecarboxylata</name>
    <dbReference type="NCBI Taxonomy" id="83655"/>
    <lineage>
        <taxon>Bacteria</taxon>
        <taxon>Pseudomonadati</taxon>
        <taxon>Pseudomonadota</taxon>
        <taxon>Gammaproteobacteria</taxon>
        <taxon>Enterobacterales</taxon>
        <taxon>Enterobacteriaceae</taxon>
        <taxon>Leclercia</taxon>
    </lineage>
</organism>
<name>A0ABU6HYP7_9ENTR</name>
<sequence length="178" mass="20220">MSVKRPSSAFAPAFLPPPISFPNVNLSLFSMRNAGIYEFRKVRLFKHLYDVILCMNGISLKDKEKYMYWVVEERMVCPRTGTTFIHVLTVKNLRLIIWYKGDYFISPGSVLVTGPFGIAVDGRLRKLHILRAFPYTPPFWSSFLANSTCPGNDGTLLTRCEHRQDCVFALCPYGAIAS</sequence>
<dbReference type="EMBL" id="JAYMCU010000001">
    <property type="protein sequence ID" value="MEC3934740.1"/>
    <property type="molecule type" value="Genomic_DNA"/>
</dbReference>
<evidence type="ECO:0000313" key="1">
    <source>
        <dbReference type="EMBL" id="MEC3934740.1"/>
    </source>
</evidence>
<evidence type="ECO:0000313" key="2">
    <source>
        <dbReference type="Proteomes" id="UP001357437"/>
    </source>
</evidence>
<accession>A0ABU6HYP7</accession>
<protein>
    <recommendedName>
        <fullName evidence="3">Anti-adapter protein iraM</fullName>
    </recommendedName>
</protein>
<evidence type="ECO:0008006" key="3">
    <source>
        <dbReference type="Google" id="ProtNLM"/>
    </source>
</evidence>
<reference evidence="1 2" key="1">
    <citation type="submission" date="2024-01" db="EMBL/GenBank/DDBJ databases">
        <title>Comparative Genomics of Leclercia adecarboxylata Strains Isolated from Several Sources.</title>
        <authorList>
            <person name="Yescas-Zazueta V."/>
            <person name="Balbuena-Alonso M.G."/>
            <person name="Valencia D."/>
            <person name="Mendez-Pfeiffer P.A."/>
            <person name="Ballesteros-Monrreal M.G."/>
            <person name="Rocha-Gracia R.D.C."/>
            <person name="Barrios-Villa E."/>
        </authorList>
    </citation>
    <scope>NUCLEOTIDE SEQUENCE [LARGE SCALE GENOMIC DNA]</scope>
    <source>
        <strain evidence="1 2">33MEM</strain>
    </source>
</reference>
<dbReference type="RefSeq" id="WP_223610292.1">
    <property type="nucleotide sequence ID" value="NZ_JAIPRI010000001.1"/>
</dbReference>
<dbReference type="Proteomes" id="UP001357437">
    <property type="component" value="Unassembled WGS sequence"/>
</dbReference>
<dbReference type="InterPro" id="IPR044854">
    <property type="entry name" value="IraM/PmrD"/>
</dbReference>
<keyword evidence="2" id="KW-1185">Reference proteome</keyword>
<dbReference type="Pfam" id="PF11183">
    <property type="entry name" value="PmrD"/>
    <property type="match status" value="1"/>
</dbReference>
<gene>
    <name evidence="1" type="ORF">VOF76_01000</name>
</gene>
<comment type="caution">
    <text evidence="1">The sequence shown here is derived from an EMBL/GenBank/DDBJ whole genome shotgun (WGS) entry which is preliminary data.</text>
</comment>
<proteinExistence type="predicted"/>